<dbReference type="Pfam" id="PF00388">
    <property type="entry name" value="PI-PLC-X"/>
    <property type="match status" value="1"/>
</dbReference>
<dbReference type="SUPFAM" id="SSF49562">
    <property type="entry name" value="C2 domain (Calcium/lipid-binding domain, CaLB)"/>
    <property type="match status" value="1"/>
</dbReference>
<dbReference type="GO" id="GO:0048015">
    <property type="term" value="P:phosphatidylinositol-mediated signaling"/>
    <property type="evidence" value="ECO:0007669"/>
    <property type="project" value="TreeGrafter"/>
</dbReference>
<dbReference type="SMART" id="SM00148">
    <property type="entry name" value="PLCXc"/>
    <property type="match status" value="1"/>
</dbReference>
<dbReference type="RefSeq" id="XP_007513550.1">
    <property type="nucleotide sequence ID" value="XM_007513488.1"/>
</dbReference>
<dbReference type="PANTHER" id="PTHR10336">
    <property type="entry name" value="PHOSPHOINOSITIDE-SPECIFIC PHOSPHOLIPASE C FAMILY PROTEIN"/>
    <property type="match status" value="1"/>
</dbReference>
<comment type="catalytic activity">
    <reaction evidence="1 7">
        <text>a 1,2-diacyl-sn-glycero-3-phospho-(1D-myo-inositol-4,5-bisphosphate) + H2O = 1D-myo-inositol 1,4,5-trisphosphate + a 1,2-diacyl-sn-glycerol + H(+)</text>
        <dbReference type="Rhea" id="RHEA:33179"/>
        <dbReference type="ChEBI" id="CHEBI:15377"/>
        <dbReference type="ChEBI" id="CHEBI:15378"/>
        <dbReference type="ChEBI" id="CHEBI:17815"/>
        <dbReference type="ChEBI" id="CHEBI:58456"/>
        <dbReference type="ChEBI" id="CHEBI:203600"/>
        <dbReference type="EC" id="3.1.4.11"/>
    </reaction>
</comment>
<sequence length="585" mass="64345">MGISLSKNHFRSNKNIDRAFKNGSSFHPSFDVEAVVTNNGGSMNETSIDSCANFLNKATGKSVSVPEEEVRDVHAEEVLKTHVIDEKNFLGVPTALDENDMDSPLSHYFINSSHNSYLEGNQLTGVSSGRAVKDILLHGGRVIELDCYDGPKGTPIVTHGGTACKPVDLRKCLEAIKEFGFAKTPYPVIVTFENHVNVEQRGVMGDLLEEIFGDAMLYRPPEGAGTKEEWPSPNQLKGKVVIRDKLKHKQDSAKKGDSGKKKKSNKHSDKENPAVLKTSKTLAPELHSSIMDNEDDEDSEEEDDATVEESNAADKLKNLVAVGNAKFHGFDEAHKWLGVKSCSWNEKKVEKMVKKASANDSEYKDLLAFTKKHLLRCYPGGLRVLSDNADPNAAWSVGASLVALNFQGMDRPIFMNRGKFAENGGAGYVKKPKFLLEGKKSGALPKKISFNILVGSGWEAFKNADLVGAPDTYVKVSICGKNGSSGQTKVFSEARVGPKAQPIWNEKIELESKCPELDLVLFEIFDQDPDADDLLGYYCCSVESLQKGLKCVPLYDMYGHHCMYTGKKRPELFGECASILVECSY</sequence>
<dbReference type="InterPro" id="IPR000909">
    <property type="entry name" value="PLipase_C_PInositol-sp_X_dom"/>
</dbReference>
<dbReference type="OrthoDB" id="269822at2759"/>
<organism evidence="11 12">
    <name type="scientific">Bathycoccus prasinos</name>
    <dbReference type="NCBI Taxonomy" id="41875"/>
    <lineage>
        <taxon>Eukaryota</taxon>
        <taxon>Viridiplantae</taxon>
        <taxon>Chlorophyta</taxon>
        <taxon>Mamiellophyceae</taxon>
        <taxon>Mamiellales</taxon>
        <taxon>Bathycoccaceae</taxon>
        <taxon>Bathycoccus</taxon>
    </lineage>
</organism>
<protein>
    <recommendedName>
        <fullName evidence="2 7">Phosphoinositide phospholipase C</fullName>
        <ecNumber evidence="2 7">3.1.4.11</ecNumber>
    </recommendedName>
</protein>
<dbReference type="GO" id="GO:0051209">
    <property type="term" value="P:release of sequestered calcium ion into cytosol"/>
    <property type="evidence" value="ECO:0007669"/>
    <property type="project" value="TreeGrafter"/>
</dbReference>
<proteinExistence type="predicted"/>
<dbReference type="PROSITE" id="PS50004">
    <property type="entry name" value="C2"/>
    <property type="match status" value="1"/>
</dbReference>
<dbReference type="PRINTS" id="PR00390">
    <property type="entry name" value="PHPHLIPASEC"/>
</dbReference>
<gene>
    <name evidence="11" type="ORF">Bathy04g01280</name>
</gene>
<keyword evidence="6" id="KW-0807">Transducer</keyword>
<dbReference type="Gene3D" id="3.20.20.190">
    <property type="entry name" value="Phosphatidylinositol (PI) phosphodiesterase"/>
    <property type="match status" value="1"/>
</dbReference>
<dbReference type="InterPro" id="IPR001711">
    <property type="entry name" value="PLipase_C_Pinositol-sp_Y"/>
</dbReference>
<evidence type="ECO:0000256" key="1">
    <source>
        <dbReference type="ARBA" id="ARBA00001195"/>
    </source>
</evidence>
<dbReference type="EMBL" id="FO082275">
    <property type="protein sequence ID" value="CCO16075.1"/>
    <property type="molecule type" value="Genomic_DNA"/>
</dbReference>
<evidence type="ECO:0000256" key="3">
    <source>
        <dbReference type="ARBA" id="ARBA00022801"/>
    </source>
</evidence>
<accession>K8EUE0</accession>
<dbReference type="InterPro" id="IPR035892">
    <property type="entry name" value="C2_domain_sf"/>
</dbReference>
<keyword evidence="5 7" id="KW-0443">Lipid metabolism</keyword>
<dbReference type="InterPro" id="IPR000008">
    <property type="entry name" value="C2_dom"/>
</dbReference>
<dbReference type="PANTHER" id="PTHR10336:SF36">
    <property type="entry name" value="1-PHOSPHATIDYLINOSITOL 4,5-BISPHOSPHATE PHOSPHODIESTERASE BETA-4"/>
    <property type="match status" value="1"/>
</dbReference>
<dbReference type="Pfam" id="PF00387">
    <property type="entry name" value="PI-PLC-Y"/>
    <property type="match status" value="1"/>
</dbReference>
<dbReference type="STRING" id="41875.K8EUE0"/>
<reference evidence="11 12" key="1">
    <citation type="submission" date="2011-10" db="EMBL/GenBank/DDBJ databases">
        <authorList>
            <person name="Genoscope - CEA"/>
        </authorList>
    </citation>
    <scope>NUCLEOTIDE SEQUENCE [LARGE SCALE GENOMIC DNA]</scope>
    <source>
        <strain evidence="11 12">RCC 1105</strain>
    </source>
</reference>
<dbReference type="GO" id="GO:0004435">
    <property type="term" value="F:phosphatidylinositol-4,5-bisphosphate phospholipase C activity"/>
    <property type="evidence" value="ECO:0007669"/>
    <property type="project" value="UniProtKB-EC"/>
</dbReference>
<dbReference type="KEGG" id="bpg:Bathy04g01280"/>
<dbReference type="GO" id="GO:0016042">
    <property type="term" value="P:lipid catabolic process"/>
    <property type="evidence" value="ECO:0007669"/>
    <property type="project" value="UniProtKB-KW"/>
</dbReference>
<dbReference type="Gene3D" id="2.60.40.150">
    <property type="entry name" value="C2 domain"/>
    <property type="match status" value="1"/>
</dbReference>
<feature type="domain" description="C2" evidence="9">
    <location>
        <begin position="428"/>
        <end position="556"/>
    </location>
</feature>
<evidence type="ECO:0000313" key="12">
    <source>
        <dbReference type="Proteomes" id="UP000198341"/>
    </source>
</evidence>
<dbReference type="Proteomes" id="UP000198341">
    <property type="component" value="Chromosome 4"/>
</dbReference>
<feature type="compositionally biased region" description="Basic and acidic residues" evidence="8">
    <location>
        <begin position="243"/>
        <end position="259"/>
    </location>
</feature>
<evidence type="ECO:0000256" key="5">
    <source>
        <dbReference type="ARBA" id="ARBA00023098"/>
    </source>
</evidence>
<dbReference type="AlphaFoldDB" id="K8EUE0"/>
<dbReference type="Pfam" id="PF00168">
    <property type="entry name" value="C2"/>
    <property type="match status" value="1"/>
</dbReference>
<dbReference type="PROSITE" id="PS50007">
    <property type="entry name" value="PIPLC_X_DOMAIN"/>
    <property type="match status" value="1"/>
</dbReference>
<keyword evidence="3 7" id="KW-0378">Hydrolase</keyword>
<feature type="compositionally biased region" description="Acidic residues" evidence="8">
    <location>
        <begin position="292"/>
        <end position="307"/>
    </location>
</feature>
<evidence type="ECO:0000256" key="4">
    <source>
        <dbReference type="ARBA" id="ARBA00022963"/>
    </source>
</evidence>
<dbReference type="eggNOG" id="KOG0169">
    <property type="taxonomic scope" value="Eukaryota"/>
</dbReference>
<dbReference type="InterPro" id="IPR001192">
    <property type="entry name" value="PI-PLC_fam"/>
</dbReference>
<evidence type="ECO:0000259" key="9">
    <source>
        <dbReference type="PROSITE" id="PS50004"/>
    </source>
</evidence>
<dbReference type="SMART" id="SM00239">
    <property type="entry name" value="C2"/>
    <property type="match status" value="1"/>
</dbReference>
<evidence type="ECO:0000256" key="6">
    <source>
        <dbReference type="ARBA" id="ARBA00023224"/>
    </source>
</evidence>
<name>K8EUE0_9CHLO</name>
<feature type="domain" description="PI-PLC Y-box" evidence="10">
    <location>
        <begin position="326"/>
        <end position="435"/>
    </location>
</feature>
<evidence type="ECO:0000256" key="8">
    <source>
        <dbReference type="SAM" id="MobiDB-lite"/>
    </source>
</evidence>
<evidence type="ECO:0000256" key="7">
    <source>
        <dbReference type="RuleBase" id="RU361133"/>
    </source>
</evidence>
<dbReference type="EC" id="3.1.4.11" evidence="2 7"/>
<dbReference type="InterPro" id="IPR017946">
    <property type="entry name" value="PLC-like_Pdiesterase_TIM-brl"/>
</dbReference>
<evidence type="ECO:0000256" key="2">
    <source>
        <dbReference type="ARBA" id="ARBA00012368"/>
    </source>
</evidence>
<evidence type="ECO:0000313" key="11">
    <source>
        <dbReference type="EMBL" id="CCO16075.1"/>
    </source>
</evidence>
<dbReference type="CDD" id="cd00275">
    <property type="entry name" value="C2_PLC_like"/>
    <property type="match status" value="1"/>
</dbReference>
<dbReference type="SUPFAM" id="SSF51695">
    <property type="entry name" value="PLC-like phosphodiesterases"/>
    <property type="match status" value="1"/>
</dbReference>
<dbReference type="SMART" id="SM00149">
    <property type="entry name" value="PLCYc"/>
    <property type="match status" value="1"/>
</dbReference>
<feature type="region of interest" description="Disordered" evidence="8">
    <location>
        <begin position="243"/>
        <end position="312"/>
    </location>
</feature>
<dbReference type="GeneID" id="19016153"/>
<evidence type="ECO:0000259" key="10">
    <source>
        <dbReference type="PROSITE" id="PS50008"/>
    </source>
</evidence>
<dbReference type="PROSITE" id="PS50008">
    <property type="entry name" value="PIPLC_Y_DOMAIN"/>
    <property type="match status" value="1"/>
</dbReference>
<keyword evidence="12" id="KW-1185">Reference proteome</keyword>
<keyword evidence="4 7" id="KW-0442">Lipid degradation</keyword>